<evidence type="ECO:0000313" key="3">
    <source>
        <dbReference type="Proteomes" id="UP000692954"/>
    </source>
</evidence>
<keyword evidence="1" id="KW-0732">Signal</keyword>
<dbReference type="OrthoDB" id="302768at2759"/>
<reference evidence="2" key="1">
    <citation type="submission" date="2021-01" db="EMBL/GenBank/DDBJ databases">
        <authorList>
            <consortium name="Genoscope - CEA"/>
            <person name="William W."/>
        </authorList>
    </citation>
    <scope>NUCLEOTIDE SEQUENCE</scope>
</reference>
<sequence length="269" mass="28604">MNRQILLIALISISLQALSVTNKCECTELVQQADCTSDCTWSTTDSTCNAKTSDCTTLTSQSSCDLVNGCAWTDSTSKCDAFTACSNYSVTVADQCNQKDSTCVSGTSNSDGTIPCQTGSITCSTFTSSTDCNFKVPNSTSKCYYTNNQCSSIDVSKCSTITVQEICEFLPCKWTSSSNTCAAQTCSDLASTANCKTVSLDDFSGVNICTWSGQACTDAVDVTALSSTNCYSSTSGYYYWNGSACTECSGSSSYSYVLAFIGFIMMVMF</sequence>
<name>A0A8S1L5A3_9CILI</name>
<dbReference type="AlphaFoldDB" id="A0A8S1L5A3"/>
<gene>
    <name evidence="2" type="ORF">PSON_ATCC_30995.1.T0170304</name>
</gene>
<dbReference type="EMBL" id="CAJJDN010000017">
    <property type="protein sequence ID" value="CAD8063230.1"/>
    <property type="molecule type" value="Genomic_DNA"/>
</dbReference>
<protein>
    <submittedName>
        <fullName evidence="2">Uncharacterized protein</fullName>
    </submittedName>
</protein>
<evidence type="ECO:0000313" key="2">
    <source>
        <dbReference type="EMBL" id="CAD8063230.1"/>
    </source>
</evidence>
<dbReference type="Proteomes" id="UP000692954">
    <property type="component" value="Unassembled WGS sequence"/>
</dbReference>
<feature type="signal peptide" evidence="1">
    <location>
        <begin position="1"/>
        <end position="17"/>
    </location>
</feature>
<keyword evidence="3" id="KW-1185">Reference proteome</keyword>
<feature type="chain" id="PRO_5035841982" evidence="1">
    <location>
        <begin position="18"/>
        <end position="269"/>
    </location>
</feature>
<accession>A0A8S1L5A3</accession>
<organism evidence="2 3">
    <name type="scientific">Paramecium sonneborni</name>
    <dbReference type="NCBI Taxonomy" id="65129"/>
    <lineage>
        <taxon>Eukaryota</taxon>
        <taxon>Sar</taxon>
        <taxon>Alveolata</taxon>
        <taxon>Ciliophora</taxon>
        <taxon>Intramacronucleata</taxon>
        <taxon>Oligohymenophorea</taxon>
        <taxon>Peniculida</taxon>
        <taxon>Parameciidae</taxon>
        <taxon>Paramecium</taxon>
    </lineage>
</organism>
<proteinExistence type="predicted"/>
<evidence type="ECO:0000256" key="1">
    <source>
        <dbReference type="SAM" id="SignalP"/>
    </source>
</evidence>
<comment type="caution">
    <text evidence="2">The sequence shown here is derived from an EMBL/GenBank/DDBJ whole genome shotgun (WGS) entry which is preliminary data.</text>
</comment>